<dbReference type="Pfam" id="PF07690">
    <property type="entry name" value="MFS_1"/>
    <property type="match status" value="1"/>
</dbReference>
<evidence type="ECO:0000313" key="8">
    <source>
        <dbReference type="EMBL" id="HEB97447.1"/>
    </source>
</evidence>
<dbReference type="PROSITE" id="PS50850">
    <property type="entry name" value="MFS"/>
    <property type="match status" value="1"/>
</dbReference>
<feature type="transmembrane region" description="Helical" evidence="6">
    <location>
        <begin position="251"/>
        <end position="271"/>
    </location>
</feature>
<keyword evidence="2" id="KW-1003">Cell membrane</keyword>
<dbReference type="InterPro" id="IPR020846">
    <property type="entry name" value="MFS_dom"/>
</dbReference>
<dbReference type="InterPro" id="IPR050189">
    <property type="entry name" value="MFS_Efflux_Transporters"/>
</dbReference>
<evidence type="ECO:0000256" key="3">
    <source>
        <dbReference type="ARBA" id="ARBA00022692"/>
    </source>
</evidence>
<protein>
    <submittedName>
        <fullName evidence="8">MFS transporter</fullName>
    </submittedName>
</protein>
<dbReference type="InterPro" id="IPR036259">
    <property type="entry name" value="MFS_trans_sf"/>
</dbReference>
<dbReference type="PANTHER" id="PTHR43124:SF3">
    <property type="entry name" value="CHLORAMPHENICOL EFFLUX PUMP RV0191"/>
    <property type="match status" value="1"/>
</dbReference>
<evidence type="ECO:0000256" key="4">
    <source>
        <dbReference type="ARBA" id="ARBA00022989"/>
    </source>
</evidence>
<name>A0A831WBN7_9GAMM</name>
<feature type="transmembrane region" description="Helical" evidence="6">
    <location>
        <begin position="102"/>
        <end position="124"/>
    </location>
</feature>
<dbReference type="EMBL" id="DRKP01000168">
    <property type="protein sequence ID" value="HEB97447.1"/>
    <property type="molecule type" value="Genomic_DNA"/>
</dbReference>
<dbReference type="CDD" id="cd06174">
    <property type="entry name" value="MFS"/>
    <property type="match status" value="1"/>
</dbReference>
<feature type="transmembrane region" description="Helical" evidence="6">
    <location>
        <begin position="214"/>
        <end position="239"/>
    </location>
</feature>
<keyword evidence="5 6" id="KW-0472">Membrane</keyword>
<dbReference type="AlphaFoldDB" id="A0A831WBN7"/>
<dbReference type="Proteomes" id="UP000886251">
    <property type="component" value="Unassembled WGS sequence"/>
</dbReference>
<gene>
    <name evidence="8" type="ORF">ENI96_13575</name>
</gene>
<sequence length="399" mass="41171">MADDHTTDWRVVVLATLAGIVAAMQIGKVAPAVPAIRAEVGMSLVTAGWMLSIFNLMAALLALVAGILADRLVIRWVIAAAVAMLLAGALAGALAGGSLSLIASRAVAGLGLVGIAVAAPRMIVGASAPRDRSLTLGVWSIYMPTGIALGMLLTPLLLGWLQWRGVWLANAGLLSLFLLLFLAAVRGGGRTGSRHHHSGGVADLRQVTHVPGPWLLGAIFACYTVPFFAMMSWFPVFLIETQGLATASAGAFGALVVAANGIGCLASAWLLHHGARRWRLQFIAFGVMALCAVGVFSSLVGPAWKTPLAFLFSAVGGLIPSATLSAASLHAPDTRLVATVNGIIVQGANTGSLFGPPLMAMAVGLAGGWIGTWWLTLLFTGAGIGLVLWLRAVEARLQS</sequence>
<dbReference type="GO" id="GO:0022857">
    <property type="term" value="F:transmembrane transporter activity"/>
    <property type="evidence" value="ECO:0007669"/>
    <property type="project" value="InterPro"/>
</dbReference>
<dbReference type="InterPro" id="IPR011701">
    <property type="entry name" value="MFS"/>
</dbReference>
<evidence type="ECO:0000256" key="5">
    <source>
        <dbReference type="ARBA" id="ARBA00023136"/>
    </source>
</evidence>
<feature type="transmembrane region" description="Helical" evidence="6">
    <location>
        <begin position="372"/>
        <end position="390"/>
    </location>
</feature>
<dbReference type="PANTHER" id="PTHR43124">
    <property type="entry name" value="PURINE EFFLUX PUMP PBUE"/>
    <property type="match status" value="1"/>
</dbReference>
<comment type="caution">
    <text evidence="8">The sequence shown here is derived from an EMBL/GenBank/DDBJ whole genome shotgun (WGS) entry which is preliminary data.</text>
</comment>
<feature type="domain" description="Major facilitator superfamily (MFS) profile" evidence="7">
    <location>
        <begin position="11"/>
        <end position="399"/>
    </location>
</feature>
<feature type="transmembrane region" description="Helical" evidence="6">
    <location>
        <begin position="76"/>
        <end position="96"/>
    </location>
</feature>
<evidence type="ECO:0000259" key="7">
    <source>
        <dbReference type="PROSITE" id="PS50850"/>
    </source>
</evidence>
<feature type="transmembrane region" description="Helical" evidence="6">
    <location>
        <begin position="283"/>
        <end position="304"/>
    </location>
</feature>
<comment type="subcellular location">
    <subcellularLocation>
        <location evidence="1">Cell membrane</location>
        <topology evidence="1">Multi-pass membrane protein</topology>
    </subcellularLocation>
</comment>
<feature type="transmembrane region" description="Helical" evidence="6">
    <location>
        <begin position="167"/>
        <end position="185"/>
    </location>
</feature>
<keyword evidence="4 6" id="KW-1133">Transmembrane helix</keyword>
<feature type="transmembrane region" description="Helical" evidence="6">
    <location>
        <begin position="136"/>
        <end position="161"/>
    </location>
</feature>
<evidence type="ECO:0000256" key="1">
    <source>
        <dbReference type="ARBA" id="ARBA00004651"/>
    </source>
</evidence>
<feature type="transmembrane region" description="Helical" evidence="6">
    <location>
        <begin position="47"/>
        <end position="69"/>
    </location>
</feature>
<feature type="transmembrane region" description="Helical" evidence="6">
    <location>
        <begin position="343"/>
        <end position="366"/>
    </location>
</feature>
<feature type="transmembrane region" description="Helical" evidence="6">
    <location>
        <begin position="310"/>
        <end position="331"/>
    </location>
</feature>
<dbReference type="GO" id="GO:0005886">
    <property type="term" value="C:plasma membrane"/>
    <property type="evidence" value="ECO:0007669"/>
    <property type="project" value="UniProtKB-SubCell"/>
</dbReference>
<dbReference type="Gene3D" id="1.20.1250.20">
    <property type="entry name" value="MFS general substrate transporter like domains"/>
    <property type="match status" value="1"/>
</dbReference>
<accession>A0A831WBN7</accession>
<keyword evidence="3 6" id="KW-0812">Transmembrane</keyword>
<proteinExistence type="predicted"/>
<evidence type="ECO:0000256" key="6">
    <source>
        <dbReference type="SAM" id="Phobius"/>
    </source>
</evidence>
<organism evidence="8">
    <name type="scientific">Sedimenticola thiotaurini</name>
    <dbReference type="NCBI Taxonomy" id="1543721"/>
    <lineage>
        <taxon>Bacteria</taxon>
        <taxon>Pseudomonadati</taxon>
        <taxon>Pseudomonadota</taxon>
        <taxon>Gammaproteobacteria</taxon>
        <taxon>Chromatiales</taxon>
        <taxon>Sedimenticolaceae</taxon>
        <taxon>Sedimenticola</taxon>
    </lineage>
</organism>
<evidence type="ECO:0000256" key="2">
    <source>
        <dbReference type="ARBA" id="ARBA00022475"/>
    </source>
</evidence>
<reference evidence="8" key="1">
    <citation type="journal article" date="2020" name="mSystems">
        <title>Genome- and Community-Level Interaction Insights into Carbon Utilization and Element Cycling Functions of Hydrothermarchaeota in Hydrothermal Sediment.</title>
        <authorList>
            <person name="Zhou Z."/>
            <person name="Liu Y."/>
            <person name="Xu W."/>
            <person name="Pan J."/>
            <person name="Luo Z.H."/>
            <person name="Li M."/>
        </authorList>
    </citation>
    <scope>NUCLEOTIDE SEQUENCE [LARGE SCALE GENOMIC DNA]</scope>
    <source>
        <strain evidence="8">HyVt-443</strain>
    </source>
</reference>
<dbReference type="SUPFAM" id="SSF103473">
    <property type="entry name" value="MFS general substrate transporter"/>
    <property type="match status" value="1"/>
</dbReference>